<dbReference type="PANTHER" id="PTHR21256:SF14">
    <property type="entry name" value="HISTIDINOL DEHYDROGENASE"/>
    <property type="match status" value="1"/>
</dbReference>
<dbReference type="CDD" id="cd06572">
    <property type="entry name" value="Histidinol_dh"/>
    <property type="match status" value="1"/>
</dbReference>
<keyword evidence="4 5" id="KW-0560">Oxidoreductase</keyword>
<gene>
    <name evidence="12" type="primary">hisD</name>
    <name evidence="12" type="ORF">CU102_21185</name>
</gene>
<comment type="cofactor">
    <cofactor evidence="9">
        <name>Zn(2+)</name>
        <dbReference type="ChEBI" id="CHEBI:29105"/>
    </cofactor>
    <text evidence="9">Binds 1 zinc ion per subunit.</text>
</comment>
<dbReference type="Proteomes" id="UP000241444">
    <property type="component" value="Unassembled WGS sequence"/>
</dbReference>
<evidence type="ECO:0000256" key="7">
    <source>
        <dbReference type="PIRSR" id="PIRSR000099-2"/>
    </source>
</evidence>
<feature type="binding site" evidence="7">
    <location>
        <position position="187"/>
    </location>
    <ligand>
        <name>NAD(+)</name>
        <dbReference type="ChEBI" id="CHEBI:57540"/>
    </ligand>
</feature>
<dbReference type="Gene3D" id="3.40.50.1980">
    <property type="entry name" value="Nitrogenase molybdenum iron protein domain"/>
    <property type="match status" value="2"/>
</dbReference>
<dbReference type="OrthoDB" id="9805269at2"/>
<feature type="binding site" evidence="7">
    <location>
        <position position="210"/>
    </location>
    <ligand>
        <name>NAD(+)</name>
        <dbReference type="ChEBI" id="CHEBI:57540"/>
    </ligand>
</feature>
<evidence type="ECO:0000256" key="4">
    <source>
        <dbReference type="ARBA" id="ARBA00023002"/>
    </source>
</evidence>
<feature type="binding site" evidence="8">
    <location>
        <position position="357"/>
    </location>
    <ligand>
        <name>substrate</name>
    </ligand>
</feature>
<evidence type="ECO:0000256" key="2">
    <source>
        <dbReference type="ARBA" id="ARBA00022723"/>
    </source>
</evidence>
<keyword evidence="7" id="KW-0520">NAD</keyword>
<evidence type="ECO:0000256" key="10">
    <source>
        <dbReference type="RuleBase" id="RU004175"/>
    </source>
</evidence>
<feature type="binding site" evidence="8">
    <location>
        <position position="255"/>
    </location>
    <ligand>
        <name>substrate</name>
    </ligand>
</feature>
<evidence type="ECO:0000313" key="12">
    <source>
        <dbReference type="EMBL" id="PSH64762.1"/>
    </source>
</evidence>
<dbReference type="PRINTS" id="PR00083">
    <property type="entry name" value="HOLDHDRGNASE"/>
</dbReference>
<dbReference type="InterPro" id="IPR022695">
    <property type="entry name" value="Histidinol_DH_monofunct"/>
</dbReference>
<feature type="binding site" evidence="7">
    <location>
        <position position="129"/>
    </location>
    <ligand>
        <name>NAD(+)</name>
        <dbReference type="ChEBI" id="CHEBI:57540"/>
    </ligand>
</feature>
<dbReference type="NCBIfam" id="TIGR00069">
    <property type="entry name" value="hisD"/>
    <property type="match status" value="1"/>
</dbReference>
<evidence type="ECO:0000256" key="6">
    <source>
        <dbReference type="PIRSR" id="PIRSR000099-1"/>
    </source>
</evidence>
<accession>A0A2P7BE89</accession>
<dbReference type="Gene3D" id="1.20.5.1300">
    <property type="match status" value="1"/>
</dbReference>
<comment type="caution">
    <text evidence="12">The sequence shown here is derived from an EMBL/GenBank/DDBJ whole genome shotgun (WGS) entry which is preliminary data.</text>
</comment>
<dbReference type="EMBL" id="PGGO01000019">
    <property type="protein sequence ID" value="PSH64762.1"/>
    <property type="molecule type" value="Genomic_DNA"/>
</dbReference>
<sequence length="432" mass="46666">MANRFNQLDDKIKHIKQPNLLSVSDLAAIEATVKDIIANVRAQGDAAVRKYSRTYDRADIEAFEVGLEDRLEAVANLDPQTRKDTEFAIERVKEFAEAQLRTILPLEFDALPGLHLGHRIIPIEVVGAYVPGGRYPILSAPVMTIVPAKVAGCDQVIACLPPNAHPAMIAGCHLSGADRIFKVGGAQAIAAMAFGTETIPAVDKIVGPGNAYVNEAKRQVFGQVGIDQLAGPSEIFVVADESGDAEMIATDLLAQAEHDVRTRVGLITTDQKLAEATLKEVERQLETLPTADVAGVAWRDYGEIAVCADESAMIQYSDHIAAEHLEVHTRDPHSTAGKLRNYGSLFIGKLASVVYSDKCCGTNHTLPTMAAARYTGGLWVGSYVKVCTHQWLDERGVAAVAPPSVRQSRTEGMEGHRRAAAFRLSQEDPTTI</sequence>
<organism evidence="12 13">
    <name type="scientific">Phyllobacterium brassicacearum</name>
    <dbReference type="NCBI Taxonomy" id="314235"/>
    <lineage>
        <taxon>Bacteria</taxon>
        <taxon>Pseudomonadati</taxon>
        <taxon>Pseudomonadota</taxon>
        <taxon>Alphaproteobacteria</taxon>
        <taxon>Hyphomicrobiales</taxon>
        <taxon>Phyllobacteriaceae</taxon>
        <taxon>Phyllobacterium</taxon>
    </lineage>
</organism>
<dbReference type="GO" id="GO:0046872">
    <property type="term" value="F:metal ion binding"/>
    <property type="evidence" value="ECO:0007669"/>
    <property type="project" value="UniProtKB-KW"/>
</dbReference>
<reference evidence="13" key="1">
    <citation type="submission" date="2017-11" db="EMBL/GenBank/DDBJ databases">
        <authorList>
            <person name="Kuznetsova I."/>
            <person name="Sazanova A."/>
            <person name="Chirak E."/>
            <person name="Safronova V."/>
            <person name="Willems A."/>
        </authorList>
    </citation>
    <scope>NUCLEOTIDE SEQUENCE [LARGE SCALE GENOMIC DNA]</scope>
    <source>
        <strain evidence="13">STM 196</strain>
    </source>
</reference>
<feature type="binding site" evidence="9">
    <location>
        <position position="357"/>
    </location>
    <ligand>
        <name>Zn(2+)</name>
        <dbReference type="ChEBI" id="CHEBI:29105"/>
    </ligand>
</feature>
<feature type="binding site" evidence="8">
    <location>
        <position position="233"/>
    </location>
    <ligand>
        <name>substrate</name>
    </ligand>
</feature>
<name>A0A2P7BE89_9HYPH</name>
<evidence type="ECO:0000256" key="1">
    <source>
        <dbReference type="ARBA" id="ARBA00010178"/>
    </source>
</evidence>
<proteinExistence type="inferred from homology"/>
<protein>
    <submittedName>
        <fullName evidence="12">Histidinol dehydrogenase</fullName>
    </submittedName>
</protein>
<dbReference type="InterPro" id="IPR001692">
    <property type="entry name" value="Histidinol_DH_CS"/>
</dbReference>
<dbReference type="GO" id="GO:0000105">
    <property type="term" value="P:L-histidine biosynthetic process"/>
    <property type="evidence" value="ECO:0007669"/>
    <property type="project" value="InterPro"/>
</dbReference>
<evidence type="ECO:0000256" key="3">
    <source>
        <dbReference type="ARBA" id="ARBA00022833"/>
    </source>
</evidence>
<dbReference type="PANTHER" id="PTHR21256">
    <property type="entry name" value="HISTIDINOL DEHYDROGENASE HDH"/>
    <property type="match status" value="1"/>
</dbReference>
<evidence type="ECO:0000313" key="13">
    <source>
        <dbReference type="Proteomes" id="UP000241444"/>
    </source>
</evidence>
<dbReference type="FunFam" id="3.40.50.1980:FF:000001">
    <property type="entry name" value="Histidinol dehydrogenase"/>
    <property type="match status" value="1"/>
</dbReference>
<dbReference type="AlphaFoldDB" id="A0A2P7BE89"/>
<dbReference type="RefSeq" id="WP_106713095.1">
    <property type="nucleotide sequence ID" value="NZ_PGGO01000019.1"/>
</dbReference>
<dbReference type="InterPro" id="IPR016161">
    <property type="entry name" value="Ald_DH/histidinol_DH"/>
</dbReference>
<evidence type="ECO:0000256" key="11">
    <source>
        <dbReference type="SAM" id="MobiDB-lite"/>
    </source>
</evidence>
<keyword evidence="2 9" id="KW-0479">Metal-binding</keyword>
<feature type="binding site" evidence="9">
    <location>
        <position position="255"/>
    </location>
    <ligand>
        <name>Zn(2+)</name>
        <dbReference type="ChEBI" id="CHEBI:29105"/>
    </ligand>
</feature>
<dbReference type="GO" id="GO:0005829">
    <property type="term" value="C:cytosol"/>
    <property type="evidence" value="ECO:0007669"/>
    <property type="project" value="TreeGrafter"/>
</dbReference>
<feature type="binding site" evidence="9">
    <location>
        <position position="416"/>
    </location>
    <ligand>
        <name>Zn(2+)</name>
        <dbReference type="ChEBI" id="CHEBI:29105"/>
    </ligand>
</feature>
<feature type="binding site" evidence="8">
    <location>
        <position position="416"/>
    </location>
    <ligand>
        <name>substrate</name>
    </ligand>
</feature>
<keyword evidence="13" id="KW-1185">Reference proteome</keyword>
<dbReference type="PIRSF" id="PIRSF000099">
    <property type="entry name" value="Histidinol_dh"/>
    <property type="match status" value="1"/>
</dbReference>
<feature type="binding site" evidence="8">
    <location>
        <position position="324"/>
    </location>
    <ligand>
        <name>substrate</name>
    </ligand>
</feature>
<evidence type="ECO:0000256" key="5">
    <source>
        <dbReference type="PIRNR" id="PIRNR000099"/>
    </source>
</evidence>
<dbReference type="Pfam" id="PF00815">
    <property type="entry name" value="Histidinol_dh"/>
    <property type="match status" value="1"/>
</dbReference>
<evidence type="ECO:0000256" key="8">
    <source>
        <dbReference type="PIRSR" id="PIRSR000099-3"/>
    </source>
</evidence>
<feature type="region of interest" description="Disordered" evidence="11">
    <location>
        <begin position="406"/>
        <end position="432"/>
    </location>
</feature>
<feature type="binding site" evidence="8">
    <location>
        <position position="258"/>
    </location>
    <ligand>
        <name>substrate</name>
    </ligand>
</feature>
<dbReference type="SUPFAM" id="SSF53720">
    <property type="entry name" value="ALDH-like"/>
    <property type="match status" value="1"/>
</dbReference>
<feature type="active site" description="Proton acceptor" evidence="6">
    <location>
        <position position="324"/>
    </location>
</feature>
<dbReference type="InterPro" id="IPR012131">
    <property type="entry name" value="Hstdl_DH"/>
</dbReference>
<feature type="binding site" evidence="8">
    <location>
        <position position="411"/>
    </location>
    <ligand>
        <name>substrate</name>
    </ligand>
</feature>
<keyword evidence="3 9" id="KW-0862">Zinc</keyword>
<feature type="binding site" evidence="9">
    <location>
        <position position="258"/>
    </location>
    <ligand>
        <name>Zn(2+)</name>
        <dbReference type="ChEBI" id="CHEBI:29105"/>
    </ligand>
</feature>
<dbReference type="GO" id="GO:0051287">
    <property type="term" value="F:NAD binding"/>
    <property type="evidence" value="ECO:0007669"/>
    <property type="project" value="InterPro"/>
</dbReference>
<dbReference type="GO" id="GO:0004399">
    <property type="term" value="F:histidinol dehydrogenase activity"/>
    <property type="evidence" value="ECO:0007669"/>
    <property type="project" value="InterPro"/>
</dbReference>
<dbReference type="FunFam" id="3.40.50.1980:FF:000026">
    <property type="entry name" value="Histidinol dehydrogenase"/>
    <property type="match status" value="1"/>
</dbReference>
<feature type="active site" description="Proton acceptor" evidence="6">
    <location>
        <position position="323"/>
    </location>
</feature>
<comment type="similarity">
    <text evidence="1 5 10">Belongs to the histidinol dehydrogenase family.</text>
</comment>
<evidence type="ECO:0000256" key="9">
    <source>
        <dbReference type="PIRSR" id="PIRSR000099-4"/>
    </source>
</evidence>
<dbReference type="PROSITE" id="PS00611">
    <property type="entry name" value="HISOL_DEHYDROGENASE"/>
    <property type="match status" value="1"/>
</dbReference>
<feature type="compositionally biased region" description="Basic and acidic residues" evidence="11">
    <location>
        <begin position="408"/>
        <end position="417"/>
    </location>
</feature>